<dbReference type="SUPFAM" id="SSF51206">
    <property type="entry name" value="cAMP-binding domain-like"/>
    <property type="match status" value="1"/>
</dbReference>
<feature type="transmembrane region" description="Helical" evidence="6">
    <location>
        <begin position="58"/>
        <end position="82"/>
    </location>
</feature>
<dbReference type="Gene3D" id="2.60.120.10">
    <property type="entry name" value="Jelly Rolls"/>
    <property type="match status" value="1"/>
</dbReference>
<dbReference type="PROSITE" id="PS50042">
    <property type="entry name" value="CNMP_BINDING_3"/>
    <property type="match status" value="1"/>
</dbReference>
<accession>A0A0D3KLQ8</accession>
<name>A0A0D3KLQ8_EMIH1</name>
<keyword evidence="2 6" id="KW-0812">Transmembrane</keyword>
<protein>
    <recommendedName>
        <fullName evidence="11">Cyclic nucleotide-binding domain-containing protein</fullName>
    </recommendedName>
</protein>
<dbReference type="Pfam" id="PF00916">
    <property type="entry name" value="Sulfate_transp"/>
    <property type="match status" value="1"/>
</dbReference>
<evidence type="ECO:0000256" key="4">
    <source>
        <dbReference type="ARBA" id="ARBA00023136"/>
    </source>
</evidence>
<dbReference type="RefSeq" id="XP_005789122.1">
    <property type="nucleotide sequence ID" value="XM_005789065.1"/>
</dbReference>
<dbReference type="InterPro" id="IPR036513">
    <property type="entry name" value="STAS_dom_sf"/>
</dbReference>
<dbReference type="STRING" id="2903.R1DMB3"/>
<dbReference type="CDD" id="cd00038">
    <property type="entry name" value="CAP_ED"/>
    <property type="match status" value="1"/>
</dbReference>
<dbReference type="InterPro" id="IPR011547">
    <property type="entry name" value="SLC26A/SulP_dom"/>
</dbReference>
<keyword evidence="3 6" id="KW-1133">Transmembrane helix</keyword>
<feature type="transmembrane region" description="Helical" evidence="6">
    <location>
        <begin position="216"/>
        <end position="236"/>
    </location>
</feature>
<evidence type="ECO:0000313" key="9">
    <source>
        <dbReference type="EnsemblProtists" id="EOD36693"/>
    </source>
</evidence>
<evidence type="ECO:0000313" key="10">
    <source>
        <dbReference type="Proteomes" id="UP000013827"/>
    </source>
</evidence>
<dbReference type="InterPro" id="IPR002645">
    <property type="entry name" value="STAS_dom"/>
</dbReference>
<dbReference type="PaxDb" id="2903-EOD36693"/>
<keyword evidence="4 6" id="KW-0472">Membrane</keyword>
<reference evidence="10" key="1">
    <citation type="journal article" date="2013" name="Nature">
        <title>Pan genome of the phytoplankton Emiliania underpins its global distribution.</title>
        <authorList>
            <person name="Read B.A."/>
            <person name="Kegel J."/>
            <person name="Klute M.J."/>
            <person name="Kuo A."/>
            <person name="Lefebvre S.C."/>
            <person name="Maumus F."/>
            <person name="Mayer C."/>
            <person name="Miller J."/>
            <person name="Monier A."/>
            <person name="Salamov A."/>
            <person name="Young J."/>
            <person name="Aguilar M."/>
            <person name="Claverie J.M."/>
            <person name="Frickenhaus S."/>
            <person name="Gonzalez K."/>
            <person name="Herman E.K."/>
            <person name="Lin Y.C."/>
            <person name="Napier J."/>
            <person name="Ogata H."/>
            <person name="Sarno A.F."/>
            <person name="Shmutz J."/>
            <person name="Schroeder D."/>
            <person name="de Vargas C."/>
            <person name="Verret F."/>
            <person name="von Dassow P."/>
            <person name="Valentin K."/>
            <person name="Van de Peer Y."/>
            <person name="Wheeler G."/>
            <person name="Dacks J.B."/>
            <person name="Delwiche C.F."/>
            <person name="Dyhrman S.T."/>
            <person name="Glockner G."/>
            <person name="John U."/>
            <person name="Richards T."/>
            <person name="Worden A.Z."/>
            <person name="Zhang X."/>
            <person name="Grigoriev I.V."/>
            <person name="Allen A.E."/>
            <person name="Bidle K."/>
            <person name="Borodovsky M."/>
            <person name="Bowler C."/>
            <person name="Brownlee C."/>
            <person name="Cock J.M."/>
            <person name="Elias M."/>
            <person name="Gladyshev V.N."/>
            <person name="Groth M."/>
            <person name="Guda C."/>
            <person name="Hadaegh A."/>
            <person name="Iglesias-Rodriguez M.D."/>
            <person name="Jenkins J."/>
            <person name="Jones B.M."/>
            <person name="Lawson T."/>
            <person name="Leese F."/>
            <person name="Lindquist E."/>
            <person name="Lobanov A."/>
            <person name="Lomsadze A."/>
            <person name="Malik S.B."/>
            <person name="Marsh M.E."/>
            <person name="Mackinder L."/>
            <person name="Mock T."/>
            <person name="Mueller-Roeber B."/>
            <person name="Pagarete A."/>
            <person name="Parker M."/>
            <person name="Probert I."/>
            <person name="Quesneville H."/>
            <person name="Raines C."/>
            <person name="Rensing S.A."/>
            <person name="Riano-Pachon D.M."/>
            <person name="Richier S."/>
            <person name="Rokitta S."/>
            <person name="Shiraiwa Y."/>
            <person name="Soanes D.M."/>
            <person name="van der Giezen M."/>
            <person name="Wahlund T.M."/>
            <person name="Williams B."/>
            <person name="Wilson W."/>
            <person name="Wolfe G."/>
            <person name="Wurch L.L."/>
        </authorList>
    </citation>
    <scope>NUCLEOTIDE SEQUENCE</scope>
</reference>
<evidence type="ECO:0000256" key="6">
    <source>
        <dbReference type="SAM" id="Phobius"/>
    </source>
</evidence>
<dbReference type="InterPro" id="IPR014710">
    <property type="entry name" value="RmlC-like_jellyroll"/>
</dbReference>
<evidence type="ECO:0008006" key="11">
    <source>
        <dbReference type="Google" id="ProtNLM"/>
    </source>
</evidence>
<dbReference type="PANTHER" id="PTHR43310">
    <property type="entry name" value="SULFATE TRANSPORTER YBAR-RELATED"/>
    <property type="match status" value="1"/>
</dbReference>
<dbReference type="EnsemblProtists" id="EOD36693">
    <property type="protein sequence ID" value="EOD36693"/>
    <property type="gene ID" value="EMIHUDRAFT_98125"/>
</dbReference>
<feature type="transmembrane region" description="Helical" evidence="6">
    <location>
        <begin position="462"/>
        <end position="488"/>
    </location>
</feature>
<evidence type="ECO:0000256" key="5">
    <source>
        <dbReference type="SAM" id="MobiDB-lite"/>
    </source>
</evidence>
<dbReference type="InterPro" id="IPR000595">
    <property type="entry name" value="cNMP-bd_dom"/>
</dbReference>
<dbReference type="PROSITE" id="PS50801">
    <property type="entry name" value="STAS"/>
    <property type="match status" value="1"/>
</dbReference>
<organism evidence="9 10">
    <name type="scientific">Emiliania huxleyi (strain CCMP1516)</name>
    <dbReference type="NCBI Taxonomy" id="280463"/>
    <lineage>
        <taxon>Eukaryota</taxon>
        <taxon>Haptista</taxon>
        <taxon>Haptophyta</taxon>
        <taxon>Prymnesiophyceae</taxon>
        <taxon>Isochrysidales</taxon>
        <taxon>Noelaerhabdaceae</taxon>
        <taxon>Emiliania</taxon>
    </lineage>
</organism>
<dbReference type="KEGG" id="ehx:EMIHUDRAFT_98125"/>
<proteinExistence type="predicted"/>
<dbReference type="GO" id="GO:0016020">
    <property type="term" value="C:membrane"/>
    <property type="evidence" value="ECO:0007669"/>
    <property type="project" value="UniProtKB-SubCell"/>
</dbReference>
<feature type="region of interest" description="Disordered" evidence="5">
    <location>
        <begin position="851"/>
        <end position="873"/>
    </location>
</feature>
<evidence type="ECO:0000256" key="2">
    <source>
        <dbReference type="ARBA" id="ARBA00022692"/>
    </source>
</evidence>
<dbReference type="Gene3D" id="3.30.750.24">
    <property type="entry name" value="STAS domain"/>
    <property type="match status" value="1"/>
</dbReference>
<sequence length="873" mass="92262">MASEWQSRRASLMTRRSSCKVAVDIKPVDVPSPEETGTRCPRPRGICIASSFLSRLPIAAFLTILADVTAASFGSLILPAALGFSSSAGVHLFLLSIIVGQAAACLFSRFPYATAGATLELVPLLVPIAELIDPALPVAARASTLIATYSMTSALVGTLHTCVGRCKLGGIFRCIPLIVLKAALGGVGLFMVVEGLETGSGGEMEWGALVGNPGTQIRIACTLVLICALAAVQWLVRSPIAGVLFLAAATLLAHALPLVGLPKLDQHWWFGGGGEGGGEGGDADADPSASSPLGLLSQLSFGEVQWAVVLSALPYSLSCCLVHSLVTITDLVSVEAVATARPASRQGETERPPPAAASFDLDRELSSIGMANLFAACVGTIPNYVQLSPSVANMSLSRGLRGRARAGPWVVLFAACSTLVVSDVAASVPRAVVGAYMAHMGIGFMGEGLETIRRTNDTVDKLLVVVVPLLMACNFLSGLLFGLIVSLIKFVIIYSRAPIVRVHTDGLQSNTVRPWMHRTFLLEYGAANIHIVSVHGFLMFGSSPQLSRAVAAVAEAHSDTTSGATAKGEASSADGLAEGCGGDEAAPPVPVMPPWFVILDLAACKGCDFGAVQELIKLSETVADRGGALRLTLPPAHVRAALESGSRGLLGQLEGLQQTLCECEDAIIAACAPGGFRRRSLPTVVPSGGNSTRDHETLLCAWYQDTLLEPHSQPTDAQVELAATLLRLGERREVAPREVVWREESQAGFFGYVLDGELELLHCGTKIELLVPGSTFGFLFMICGAYTGGKRETTLVGKSPRGSTLLLISEETWAGLRHTHPELERLMKDGMLRRVAHEYHAFVRHHEHRGTPEGTLRGGLVPRQTRQRIGRVS</sequence>
<dbReference type="OMA" id="AHEYHAF"/>
<keyword evidence="10" id="KW-1185">Reference proteome</keyword>
<feature type="transmembrane region" description="Helical" evidence="6">
    <location>
        <begin position="112"/>
        <end position="132"/>
    </location>
</feature>
<feature type="transmembrane region" description="Helical" evidence="6">
    <location>
        <begin position="243"/>
        <end position="261"/>
    </location>
</feature>
<dbReference type="eggNOG" id="KOG0236">
    <property type="taxonomic scope" value="Eukaryota"/>
</dbReference>
<dbReference type="PANTHER" id="PTHR43310:SF4">
    <property type="entry name" value="AFR304WP"/>
    <property type="match status" value="1"/>
</dbReference>
<feature type="domain" description="Cyclic nucleotide-binding" evidence="7">
    <location>
        <begin position="730"/>
        <end position="834"/>
    </location>
</feature>
<dbReference type="InterPro" id="IPR052706">
    <property type="entry name" value="Membrane-Transporter-like"/>
</dbReference>
<dbReference type="AlphaFoldDB" id="A0A0D3KLQ8"/>
<dbReference type="InterPro" id="IPR018490">
    <property type="entry name" value="cNMP-bd_dom_sf"/>
</dbReference>
<comment type="subcellular location">
    <subcellularLocation>
        <location evidence="1">Membrane</location>
        <topology evidence="1">Multi-pass membrane protein</topology>
    </subcellularLocation>
</comment>
<feature type="transmembrane region" description="Helical" evidence="6">
    <location>
        <begin position="138"/>
        <end position="159"/>
    </location>
</feature>
<dbReference type="Proteomes" id="UP000013827">
    <property type="component" value="Unassembled WGS sequence"/>
</dbReference>
<evidence type="ECO:0000256" key="3">
    <source>
        <dbReference type="ARBA" id="ARBA00022989"/>
    </source>
</evidence>
<dbReference type="HOGENOM" id="CLU_329141_0_0_1"/>
<evidence type="ECO:0000259" key="7">
    <source>
        <dbReference type="PROSITE" id="PS50042"/>
    </source>
</evidence>
<feature type="domain" description="STAS" evidence="8">
    <location>
        <begin position="528"/>
        <end position="643"/>
    </location>
</feature>
<feature type="transmembrane region" description="Helical" evidence="6">
    <location>
        <begin position="171"/>
        <end position="196"/>
    </location>
</feature>
<reference evidence="9" key="2">
    <citation type="submission" date="2024-10" db="UniProtKB">
        <authorList>
            <consortium name="EnsemblProtists"/>
        </authorList>
    </citation>
    <scope>IDENTIFICATION</scope>
</reference>
<evidence type="ECO:0000256" key="1">
    <source>
        <dbReference type="ARBA" id="ARBA00004141"/>
    </source>
</evidence>
<dbReference type="GeneID" id="17281963"/>
<evidence type="ECO:0000259" key="8">
    <source>
        <dbReference type="PROSITE" id="PS50801"/>
    </source>
</evidence>